<organism evidence="2 3">
    <name type="scientific">Conidiobolus coronatus (strain ATCC 28846 / CBS 209.66 / NRRL 28638)</name>
    <name type="common">Delacroixia coronata</name>
    <dbReference type="NCBI Taxonomy" id="796925"/>
    <lineage>
        <taxon>Eukaryota</taxon>
        <taxon>Fungi</taxon>
        <taxon>Fungi incertae sedis</taxon>
        <taxon>Zoopagomycota</taxon>
        <taxon>Entomophthoromycotina</taxon>
        <taxon>Entomophthoromycetes</taxon>
        <taxon>Entomophthorales</taxon>
        <taxon>Ancylistaceae</taxon>
        <taxon>Conidiobolus</taxon>
    </lineage>
</organism>
<proteinExistence type="predicted"/>
<evidence type="ECO:0000313" key="3">
    <source>
        <dbReference type="Proteomes" id="UP000070444"/>
    </source>
</evidence>
<gene>
    <name evidence="2" type="ORF">CONCODRAFT_5946</name>
</gene>
<evidence type="ECO:0000313" key="2">
    <source>
        <dbReference type="EMBL" id="KXN71408.1"/>
    </source>
</evidence>
<feature type="chain" id="PRO_5007294561" evidence="1">
    <location>
        <begin position="19"/>
        <end position="135"/>
    </location>
</feature>
<dbReference type="EMBL" id="KQ964476">
    <property type="protein sequence ID" value="KXN71408.1"/>
    <property type="molecule type" value="Genomic_DNA"/>
</dbReference>
<dbReference type="AlphaFoldDB" id="A0A137P8S2"/>
<sequence>MLYSKLALLTTLISVAVSMPQDATNIEANRVFLQNGEKNTFIEETKTMGVDMKNKNVIKEDLGDRIAELEVNEALHHRHHPHGFEVFNEEVIVGDEELAHEELLEERLREEDQLHFIEDLARIEEGGDHITIKNE</sequence>
<dbReference type="Proteomes" id="UP000070444">
    <property type="component" value="Unassembled WGS sequence"/>
</dbReference>
<keyword evidence="3" id="KW-1185">Reference proteome</keyword>
<name>A0A137P8S2_CONC2</name>
<reference evidence="2 3" key="1">
    <citation type="journal article" date="2015" name="Genome Biol. Evol.">
        <title>Phylogenomic analyses indicate that early fungi evolved digesting cell walls of algal ancestors of land plants.</title>
        <authorList>
            <person name="Chang Y."/>
            <person name="Wang S."/>
            <person name="Sekimoto S."/>
            <person name="Aerts A.L."/>
            <person name="Choi C."/>
            <person name="Clum A."/>
            <person name="LaButti K.M."/>
            <person name="Lindquist E.A."/>
            <person name="Yee Ngan C."/>
            <person name="Ohm R.A."/>
            <person name="Salamov A.A."/>
            <person name="Grigoriev I.V."/>
            <person name="Spatafora J.W."/>
            <person name="Berbee M.L."/>
        </authorList>
    </citation>
    <scope>NUCLEOTIDE SEQUENCE [LARGE SCALE GENOMIC DNA]</scope>
    <source>
        <strain evidence="2 3">NRRL 28638</strain>
    </source>
</reference>
<evidence type="ECO:0000256" key="1">
    <source>
        <dbReference type="SAM" id="SignalP"/>
    </source>
</evidence>
<keyword evidence="1" id="KW-0732">Signal</keyword>
<protein>
    <submittedName>
        <fullName evidence="2">Uncharacterized protein</fullName>
    </submittedName>
</protein>
<feature type="signal peptide" evidence="1">
    <location>
        <begin position="1"/>
        <end position="18"/>
    </location>
</feature>
<accession>A0A137P8S2</accession>